<evidence type="ECO:0000256" key="4">
    <source>
        <dbReference type="ARBA" id="ARBA00023163"/>
    </source>
</evidence>
<dbReference type="Pfam" id="PF20222">
    <property type="entry name" value="DUF6581"/>
    <property type="match status" value="1"/>
</dbReference>
<gene>
    <name evidence="10" type="ORF">POJ06DRAFT_261185</name>
</gene>
<dbReference type="GO" id="GO:0006384">
    <property type="term" value="P:transcription initiation at RNA polymerase III promoter"/>
    <property type="evidence" value="ECO:0007669"/>
    <property type="project" value="InterPro"/>
</dbReference>
<feature type="domain" description="Transcription factor tau subunit sfc3/Tfc3 C-terminal" evidence="8">
    <location>
        <begin position="918"/>
        <end position="1333"/>
    </location>
</feature>
<keyword evidence="11" id="KW-1185">Reference proteome</keyword>
<dbReference type="InterPro" id="IPR056428">
    <property type="entry name" value="WH_GTF3C1"/>
</dbReference>
<proteinExistence type="predicted"/>
<keyword evidence="5" id="KW-0539">Nucleus</keyword>
<organism evidence="10 11">
    <name type="scientific">Lipomyces tetrasporus</name>
    <dbReference type="NCBI Taxonomy" id="54092"/>
    <lineage>
        <taxon>Eukaryota</taxon>
        <taxon>Fungi</taxon>
        <taxon>Dikarya</taxon>
        <taxon>Ascomycota</taxon>
        <taxon>Saccharomycotina</taxon>
        <taxon>Lipomycetes</taxon>
        <taxon>Lipomycetales</taxon>
        <taxon>Lipomycetaceae</taxon>
        <taxon>Lipomyces</taxon>
    </lineage>
</organism>
<dbReference type="InterPro" id="IPR007309">
    <property type="entry name" value="TFIIIC_Bblock-bd"/>
</dbReference>
<dbReference type="Pfam" id="PF23704">
    <property type="entry name" value="WHD_GTF3C1_N"/>
    <property type="match status" value="1"/>
</dbReference>
<evidence type="ECO:0000256" key="6">
    <source>
        <dbReference type="SAM" id="MobiDB-lite"/>
    </source>
</evidence>
<protein>
    <recommendedName>
        <fullName evidence="12">B-block binding subunit of TFIIIC domain-containing protein</fullName>
    </recommendedName>
</protein>
<sequence>MISADELVAFVVEQIALDGVEGCSITRLWEIVQAKVVNLDDSLKNVVWKWLCTRGDQFIVGMKSEGEDEPKSLDSDGEDIRDLPRLMEKHRERLHVFVSDDLLWRTLTGAPKEESTLGYYPFVLLCAITRAREAGITAIDVARITRQDPRSLFSRVNVLSSLGLIKKYPVVVKKGGKTTLLVSTRFAQTDPVNSNEATSAGTETVKLRREIMKCLKDAKNGLRQRADLRKQLGMDTSRYKIKVFGRCIETLESKGFIRKVYVVRASDEKGKKHSCVQFVKDYSDKEVMREEEIEFQEVAEDAAENDGEKLSDVEDASQEPFEISENDKIQEFQEEAEHGPRFNRFFPLENQVYDLVASRRVDGISSMELTRKCVGREFSRIFNTVLTKFADTSGPDGSKTSQPRHLGQYAMVRGSDNAARVSYYRYFTLPAYRKFVQNSPDEHWGEFGPLVSKSVYADLNSLLKRPNKSRYVPEIGIGMNEEGEKIPAWHGTGHTIARLNSKEIATSAKSPVDTADQPKRKRGRPRKNPLPEFSRSPAVIVIEEASEETAPQQQISETPIAVVELEETHVSERAEQDVVMTEVLRDDKTAAGESPASSSGKANKRLSIATLKKSEPVKLVARTSASGGSSFSLAATQRQALMLQLLDENGGVMEGGTPLLLNLRNRSQYSTSGQLDRRTLERDTNSLINKNKIQRICISTIDGQGRPTTTWILSYPHFAVDSSEVVKFKESLMLAKDVTKRINRPIEVISNEFSFYNIVPVQSRKQRARVQRRAEKALRTTTLSTEQQQAASARLKKRMEEREGNGAGLSLITIGEQGISQRRRRAKVAGGPPLQARNENLTEAEPGNTAESSEVVVPRPTAKARRKRGRTDSGEELDPFSEFVRPGKKAKVVEGLDRKQKRAEAIKEHKKNFKRIRNSIILGHKQADDIFRSVIITRSFYGGLAKTIDWDRVAAALGAPHTVSTVQSVWPRIRQIFGGSKALSLAAERWEHVFLDAYENDKLVNLDFENLDILALVKFWRENDVDIVDDENSVGFLANIRNENVFRDYRFVRDESFSMWLDDVYMSVSSVKTEETLTSVPFACLSDEPPLTDVFTSNRVADVKQLIKAVIATDESKYDPQTAKVLLDKYGTQLCSEAVNQLEREKILVYTSRDLDKRVPGRNFVFSDRFNMMTKLRTEESSFQKASSFHNRLLNTFAESKGIIMSRLAPDSSMICLMDLIARREVELVRVNVSAGKLIEGYTSRLVDRDKLDCDIVLRSSSDRQVPSLPSVEVPIPVVYGDHSEDKPSLVPGGRMWIDVSGDIDKSWFLRLVNVVLMTIALRPGVPASELCRKFHCTLTPSEMKDILEWVVRKNLVEFLGQQCNGYWVKQGWYHSEFDD</sequence>
<dbReference type="PANTHER" id="PTHR15180">
    <property type="entry name" value="GENERAL TRANSCRIPTION FACTOR 3C POLYPEPTIDE 1"/>
    <property type="match status" value="1"/>
</dbReference>
<evidence type="ECO:0000259" key="7">
    <source>
        <dbReference type="Pfam" id="PF04182"/>
    </source>
</evidence>
<dbReference type="InterPro" id="IPR044210">
    <property type="entry name" value="Tfc3-like"/>
</dbReference>
<keyword evidence="2" id="KW-0597">Phosphoprotein</keyword>
<evidence type="ECO:0008006" key="12">
    <source>
        <dbReference type="Google" id="ProtNLM"/>
    </source>
</evidence>
<name>A0AAD7QLP5_9ASCO</name>
<dbReference type="PANTHER" id="PTHR15180:SF1">
    <property type="entry name" value="GENERAL TRANSCRIPTION FACTOR 3C POLYPEPTIDE 1"/>
    <property type="match status" value="1"/>
</dbReference>
<dbReference type="InterPro" id="IPR046488">
    <property type="entry name" value="Sfc3/Tfc3_C"/>
</dbReference>
<dbReference type="GO" id="GO:0000127">
    <property type="term" value="C:transcription factor TFIIIC complex"/>
    <property type="evidence" value="ECO:0007669"/>
    <property type="project" value="InterPro"/>
</dbReference>
<keyword evidence="4" id="KW-0804">Transcription</keyword>
<comment type="caution">
    <text evidence="10">The sequence shown here is derived from an EMBL/GenBank/DDBJ whole genome shotgun (WGS) entry which is preliminary data.</text>
</comment>
<dbReference type="RefSeq" id="XP_056040818.1">
    <property type="nucleotide sequence ID" value="XM_056188586.1"/>
</dbReference>
<feature type="domain" description="B-block binding subunit of TFIIIC" evidence="7">
    <location>
        <begin position="121"/>
        <end position="188"/>
    </location>
</feature>
<dbReference type="GO" id="GO:0005634">
    <property type="term" value="C:nucleus"/>
    <property type="evidence" value="ECO:0007669"/>
    <property type="project" value="UniProtKB-SubCell"/>
</dbReference>
<feature type="region of interest" description="Disordered" evidence="6">
    <location>
        <begin position="588"/>
        <end position="607"/>
    </location>
</feature>
<evidence type="ECO:0000259" key="9">
    <source>
        <dbReference type="Pfam" id="PF23704"/>
    </source>
</evidence>
<evidence type="ECO:0000256" key="2">
    <source>
        <dbReference type="ARBA" id="ARBA00022553"/>
    </source>
</evidence>
<evidence type="ECO:0000313" key="10">
    <source>
        <dbReference type="EMBL" id="KAJ8097368.1"/>
    </source>
</evidence>
<feature type="region of interest" description="Disordered" evidence="6">
    <location>
        <begin position="501"/>
        <end position="535"/>
    </location>
</feature>
<reference evidence="10" key="1">
    <citation type="submission" date="2023-03" db="EMBL/GenBank/DDBJ databases">
        <title>Near-Complete genome sequence of Lipomyces tetrasporous NRRL Y-64009, an oleaginous yeast capable of growing on lignocellulosic hydrolysates.</title>
        <authorList>
            <consortium name="Lawrence Berkeley National Laboratory"/>
            <person name="Jagtap S.S."/>
            <person name="Liu J.-J."/>
            <person name="Walukiewicz H.E."/>
            <person name="Pangilinan J."/>
            <person name="Lipzen A."/>
            <person name="Ahrendt S."/>
            <person name="Koriabine M."/>
            <person name="Cobaugh K."/>
            <person name="Salamov A."/>
            <person name="Yoshinaga Y."/>
            <person name="Ng V."/>
            <person name="Daum C."/>
            <person name="Grigoriev I.V."/>
            <person name="Slininger P.J."/>
            <person name="Dien B.S."/>
            <person name="Jin Y.-S."/>
            <person name="Rao C.V."/>
        </authorList>
    </citation>
    <scope>NUCLEOTIDE SEQUENCE</scope>
    <source>
        <strain evidence="10">NRRL Y-64009</strain>
    </source>
</reference>
<evidence type="ECO:0000313" key="11">
    <source>
        <dbReference type="Proteomes" id="UP001217417"/>
    </source>
</evidence>
<comment type="subcellular location">
    <subcellularLocation>
        <location evidence="1">Nucleus</location>
    </subcellularLocation>
</comment>
<keyword evidence="3" id="KW-0238">DNA-binding</keyword>
<evidence type="ECO:0000256" key="5">
    <source>
        <dbReference type="ARBA" id="ARBA00023242"/>
    </source>
</evidence>
<accession>A0AAD7QLP5</accession>
<dbReference type="Pfam" id="PF04182">
    <property type="entry name" value="B-block_TFIIIC"/>
    <property type="match status" value="1"/>
</dbReference>
<evidence type="ECO:0000256" key="3">
    <source>
        <dbReference type="ARBA" id="ARBA00023125"/>
    </source>
</evidence>
<evidence type="ECO:0000256" key="1">
    <source>
        <dbReference type="ARBA" id="ARBA00004123"/>
    </source>
</evidence>
<feature type="region of interest" description="Disordered" evidence="6">
    <location>
        <begin position="823"/>
        <end position="880"/>
    </location>
</feature>
<evidence type="ECO:0000259" key="8">
    <source>
        <dbReference type="Pfam" id="PF20222"/>
    </source>
</evidence>
<dbReference type="GO" id="GO:0003677">
    <property type="term" value="F:DNA binding"/>
    <property type="evidence" value="ECO:0007669"/>
    <property type="project" value="UniProtKB-KW"/>
</dbReference>
<feature type="domain" description="General transcription factor 3C polypeptide 1 winged-helix" evidence="9">
    <location>
        <begin position="5"/>
        <end position="69"/>
    </location>
</feature>
<dbReference type="Proteomes" id="UP001217417">
    <property type="component" value="Unassembled WGS sequence"/>
</dbReference>
<dbReference type="EMBL" id="JARPMG010000011">
    <property type="protein sequence ID" value="KAJ8097368.1"/>
    <property type="molecule type" value="Genomic_DNA"/>
</dbReference>
<dbReference type="GO" id="GO:0042791">
    <property type="term" value="P:5S class rRNA transcription by RNA polymerase III"/>
    <property type="evidence" value="ECO:0007669"/>
    <property type="project" value="TreeGrafter"/>
</dbReference>
<dbReference type="GeneID" id="80883752"/>